<dbReference type="EMBL" id="GL377704">
    <property type="protein sequence ID" value="EFJ06237.1"/>
    <property type="molecule type" value="Genomic_DNA"/>
</dbReference>
<dbReference type="Gene3D" id="3.40.50.2000">
    <property type="entry name" value="Glycogen Phosphorylase B"/>
    <property type="match status" value="2"/>
</dbReference>
<dbReference type="Proteomes" id="UP000001514">
    <property type="component" value="Unassembled WGS sequence"/>
</dbReference>
<protein>
    <submittedName>
        <fullName evidence="3">Uncharacterized protein</fullName>
    </submittedName>
</protein>
<name>D8TAN4_SELML</name>
<dbReference type="HOGENOM" id="CLU_1322872_0_0_1"/>
<sequence length="208" mass="23147">MARTFASSPSRIHSRSSCPGSIEKQSRLGILPSQCSTCCKKKAGLAGASFWPGSAAWAAFEFHVPKLLEMGDVPVKEGDDKLISYIPGMELRSQDIPLFMHDGEFQKVREEQSLHLSKRITRDSWFLINSVHDMELRVFEAMREGFGAKFVPVGPLFPLKGEAINSTGLKESSVLYVLFGSISFMTVKQFEEITLGLEASKVPFLWVI</sequence>
<dbReference type="SUPFAM" id="SSF53756">
    <property type="entry name" value="UDP-Glycosyltransferase/glycogen phosphorylase"/>
    <property type="match status" value="1"/>
</dbReference>
<keyword evidence="4" id="KW-1185">Reference proteome</keyword>
<comment type="similarity">
    <text evidence="1">Belongs to the UDP-glycosyltransferase family.</text>
</comment>
<dbReference type="PANTHER" id="PTHR11926">
    <property type="entry name" value="GLUCOSYL/GLUCURONOSYL TRANSFERASES"/>
    <property type="match status" value="1"/>
</dbReference>
<dbReference type="InParanoid" id="D8TAN4"/>
<proteinExistence type="inferred from homology"/>
<feature type="compositionally biased region" description="Low complexity" evidence="2">
    <location>
        <begin position="7"/>
        <end position="17"/>
    </location>
</feature>
<dbReference type="eggNOG" id="KOG1192">
    <property type="taxonomic scope" value="Eukaryota"/>
</dbReference>
<reference evidence="3 4" key="1">
    <citation type="journal article" date="2011" name="Science">
        <title>The Selaginella genome identifies genetic changes associated with the evolution of vascular plants.</title>
        <authorList>
            <person name="Banks J.A."/>
            <person name="Nishiyama T."/>
            <person name="Hasebe M."/>
            <person name="Bowman J.L."/>
            <person name="Gribskov M."/>
            <person name="dePamphilis C."/>
            <person name="Albert V.A."/>
            <person name="Aono N."/>
            <person name="Aoyama T."/>
            <person name="Ambrose B.A."/>
            <person name="Ashton N.W."/>
            <person name="Axtell M.J."/>
            <person name="Barker E."/>
            <person name="Barker M.S."/>
            <person name="Bennetzen J.L."/>
            <person name="Bonawitz N.D."/>
            <person name="Chapple C."/>
            <person name="Cheng C."/>
            <person name="Correa L.G."/>
            <person name="Dacre M."/>
            <person name="DeBarry J."/>
            <person name="Dreyer I."/>
            <person name="Elias M."/>
            <person name="Engstrom E.M."/>
            <person name="Estelle M."/>
            <person name="Feng L."/>
            <person name="Finet C."/>
            <person name="Floyd S.K."/>
            <person name="Frommer W.B."/>
            <person name="Fujita T."/>
            <person name="Gramzow L."/>
            <person name="Gutensohn M."/>
            <person name="Harholt J."/>
            <person name="Hattori M."/>
            <person name="Heyl A."/>
            <person name="Hirai T."/>
            <person name="Hiwatashi Y."/>
            <person name="Ishikawa M."/>
            <person name="Iwata M."/>
            <person name="Karol K.G."/>
            <person name="Koehler B."/>
            <person name="Kolukisaoglu U."/>
            <person name="Kubo M."/>
            <person name="Kurata T."/>
            <person name="Lalonde S."/>
            <person name="Li K."/>
            <person name="Li Y."/>
            <person name="Litt A."/>
            <person name="Lyons E."/>
            <person name="Manning G."/>
            <person name="Maruyama T."/>
            <person name="Michael T.P."/>
            <person name="Mikami K."/>
            <person name="Miyazaki S."/>
            <person name="Morinaga S."/>
            <person name="Murata T."/>
            <person name="Mueller-Roeber B."/>
            <person name="Nelson D.R."/>
            <person name="Obara M."/>
            <person name="Oguri Y."/>
            <person name="Olmstead R.G."/>
            <person name="Onodera N."/>
            <person name="Petersen B.L."/>
            <person name="Pils B."/>
            <person name="Prigge M."/>
            <person name="Rensing S.A."/>
            <person name="Riano-Pachon D.M."/>
            <person name="Roberts A.W."/>
            <person name="Sato Y."/>
            <person name="Scheller H.V."/>
            <person name="Schulz B."/>
            <person name="Schulz C."/>
            <person name="Shakirov E.V."/>
            <person name="Shibagaki N."/>
            <person name="Shinohara N."/>
            <person name="Shippen D.E."/>
            <person name="Soerensen I."/>
            <person name="Sotooka R."/>
            <person name="Sugimoto N."/>
            <person name="Sugita M."/>
            <person name="Sumikawa N."/>
            <person name="Tanurdzic M."/>
            <person name="Theissen G."/>
            <person name="Ulvskov P."/>
            <person name="Wakazuki S."/>
            <person name="Weng J.K."/>
            <person name="Willats W.W."/>
            <person name="Wipf D."/>
            <person name="Wolf P.G."/>
            <person name="Yang L."/>
            <person name="Zimmer A.D."/>
            <person name="Zhu Q."/>
            <person name="Mitros T."/>
            <person name="Hellsten U."/>
            <person name="Loque D."/>
            <person name="Otillar R."/>
            <person name="Salamov A."/>
            <person name="Schmutz J."/>
            <person name="Shapiro H."/>
            <person name="Lindquist E."/>
            <person name="Lucas S."/>
            <person name="Rokhsar D."/>
            <person name="Grigoriev I.V."/>
        </authorList>
    </citation>
    <scope>NUCLEOTIDE SEQUENCE [LARGE SCALE GENOMIC DNA]</scope>
</reference>
<dbReference type="PANTHER" id="PTHR11926:SF774">
    <property type="entry name" value="UDP-GLYCOSYLTRANSFERASE 85A1-RELATED"/>
    <property type="match status" value="1"/>
</dbReference>
<evidence type="ECO:0000313" key="4">
    <source>
        <dbReference type="Proteomes" id="UP000001514"/>
    </source>
</evidence>
<organism evidence="4">
    <name type="scientific">Selaginella moellendorffii</name>
    <name type="common">Spikemoss</name>
    <dbReference type="NCBI Taxonomy" id="88036"/>
    <lineage>
        <taxon>Eukaryota</taxon>
        <taxon>Viridiplantae</taxon>
        <taxon>Streptophyta</taxon>
        <taxon>Embryophyta</taxon>
        <taxon>Tracheophyta</taxon>
        <taxon>Lycopodiopsida</taxon>
        <taxon>Selaginellales</taxon>
        <taxon>Selaginellaceae</taxon>
        <taxon>Selaginella</taxon>
    </lineage>
</organism>
<evidence type="ECO:0000313" key="3">
    <source>
        <dbReference type="EMBL" id="EFJ06237.1"/>
    </source>
</evidence>
<accession>D8TAN4</accession>
<evidence type="ECO:0000256" key="1">
    <source>
        <dbReference type="ARBA" id="ARBA00009995"/>
    </source>
</evidence>
<dbReference type="KEGG" id="smo:SELMODRAFT_430829"/>
<dbReference type="AlphaFoldDB" id="D8TAN4"/>
<evidence type="ECO:0000256" key="2">
    <source>
        <dbReference type="SAM" id="MobiDB-lite"/>
    </source>
</evidence>
<dbReference type="Gramene" id="EFJ06237">
    <property type="protein sequence ID" value="EFJ06237"/>
    <property type="gene ID" value="SELMODRAFT_430829"/>
</dbReference>
<gene>
    <name evidence="3" type="ORF">SELMODRAFT_430829</name>
</gene>
<feature type="region of interest" description="Disordered" evidence="2">
    <location>
        <begin position="1"/>
        <end position="22"/>
    </location>
</feature>